<dbReference type="OMA" id="MLVPTNG"/>
<gene>
    <name evidence="12" type="ORF">HYPSUDRAFT_37172</name>
</gene>
<feature type="binding site" evidence="7">
    <location>
        <position position="317"/>
    </location>
    <ligand>
        <name>substrate</name>
    </ligand>
</feature>
<comment type="similarity">
    <text evidence="2 9">Belongs to the class-V pyridoxal-phosphate-dependent aminotransferase family.</text>
</comment>
<dbReference type="OrthoDB" id="7403325at2759"/>
<dbReference type="InterPro" id="IPR015422">
    <property type="entry name" value="PyrdxlP-dep_Trfase_small"/>
</dbReference>
<evidence type="ECO:0000256" key="7">
    <source>
        <dbReference type="PIRSR" id="PIRSR000524-1"/>
    </source>
</evidence>
<dbReference type="GO" id="GO:0019265">
    <property type="term" value="P:glycine biosynthetic process, by transamination of glyoxylate"/>
    <property type="evidence" value="ECO:0007669"/>
    <property type="project" value="TreeGrafter"/>
</dbReference>
<keyword evidence="4" id="KW-0032">Aminotransferase</keyword>
<evidence type="ECO:0000256" key="8">
    <source>
        <dbReference type="PIRSR" id="PIRSR000524-50"/>
    </source>
</evidence>
<dbReference type="AlphaFoldDB" id="A0A0D2MP97"/>
<keyword evidence="13" id="KW-1185">Reference proteome</keyword>
<dbReference type="PIRSF" id="PIRSF000524">
    <property type="entry name" value="SPT"/>
    <property type="match status" value="1"/>
</dbReference>
<dbReference type="GO" id="GO:0005777">
    <property type="term" value="C:peroxisome"/>
    <property type="evidence" value="ECO:0007669"/>
    <property type="project" value="TreeGrafter"/>
</dbReference>
<dbReference type="GO" id="GO:0008453">
    <property type="term" value="F:alanine-glyoxylate transaminase activity"/>
    <property type="evidence" value="ECO:0007669"/>
    <property type="project" value="UniProtKB-EC"/>
</dbReference>
<feature type="modified residue" description="N6-(pyridoxal phosphate)lysine" evidence="8">
    <location>
        <position position="157"/>
    </location>
</feature>
<proteinExistence type="inferred from homology"/>
<dbReference type="Gene3D" id="3.90.1150.10">
    <property type="entry name" value="Aspartate Aminotransferase, domain 1"/>
    <property type="match status" value="1"/>
</dbReference>
<evidence type="ECO:0000256" key="5">
    <source>
        <dbReference type="ARBA" id="ARBA00022679"/>
    </source>
</evidence>
<dbReference type="SUPFAM" id="SSF53383">
    <property type="entry name" value="PLP-dependent transferases"/>
    <property type="match status" value="1"/>
</dbReference>
<dbReference type="PANTHER" id="PTHR21152:SF24">
    <property type="entry name" value="ALANINE--GLYOXYLATE AMINOTRANSFERASE 1"/>
    <property type="match status" value="1"/>
</dbReference>
<dbReference type="STRING" id="945553.A0A0D2MP97"/>
<dbReference type="GO" id="GO:0004760">
    <property type="term" value="F:L-serine-pyruvate transaminase activity"/>
    <property type="evidence" value="ECO:0007669"/>
    <property type="project" value="TreeGrafter"/>
</dbReference>
<dbReference type="InterPro" id="IPR000192">
    <property type="entry name" value="Aminotrans_V_dom"/>
</dbReference>
<evidence type="ECO:0000256" key="10">
    <source>
        <dbReference type="RuleBase" id="RU004504"/>
    </source>
</evidence>
<dbReference type="PANTHER" id="PTHR21152">
    <property type="entry name" value="AMINOTRANSFERASE CLASS V"/>
    <property type="match status" value="1"/>
</dbReference>
<dbReference type="EMBL" id="KN817530">
    <property type="protein sequence ID" value="KJA25728.1"/>
    <property type="molecule type" value="Genomic_DNA"/>
</dbReference>
<evidence type="ECO:0000313" key="12">
    <source>
        <dbReference type="EMBL" id="KJA25728.1"/>
    </source>
</evidence>
<evidence type="ECO:0000256" key="9">
    <source>
        <dbReference type="RuleBase" id="RU004075"/>
    </source>
</evidence>
<evidence type="ECO:0000256" key="3">
    <source>
        <dbReference type="ARBA" id="ARBA00013049"/>
    </source>
</evidence>
<evidence type="ECO:0000259" key="11">
    <source>
        <dbReference type="Pfam" id="PF00266"/>
    </source>
</evidence>
<keyword evidence="6 8" id="KW-0663">Pyridoxal phosphate</keyword>
<evidence type="ECO:0000256" key="2">
    <source>
        <dbReference type="ARBA" id="ARBA00009236"/>
    </source>
</evidence>
<dbReference type="PROSITE" id="PS00595">
    <property type="entry name" value="AA_TRANSFER_CLASS_5"/>
    <property type="match status" value="1"/>
</dbReference>
<dbReference type="Pfam" id="PF00266">
    <property type="entry name" value="Aminotran_5"/>
    <property type="match status" value="1"/>
</dbReference>
<evidence type="ECO:0000313" key="13">
    <source>
        <dbReference type="Proteomes" id="UP000054270"/>
    </source>
</evidence>
<protein>
    <recommendedName>
        <fullName evidence="3">alanine--glyoxylate transaminase</fullName>
        <ecNumber evidence="3">2.6.1.44</ecNumber>
    </recommendedName>
</protein>
<organism evidence="12 13">
    <name type="scientific">Hypholoma sublateritium (strain FD-334 SS-4)</name>
    <dbReference type="NCBI Taxonomy" id="945553"/>
    <lineage>
        <taxon>Eukaryota</taxon>
        <taxon>Fungi</taxon>
        <taxon>Dikarya</taxon>
        <taxon>Basidiomycota</taxon>
        <taxon>Agaricomycotina</taxon>
        <taxon>Agaricomycetes</taxon>
        <taxon>Agaricomycetidae</taxon>
        <taxon>Agaricales</taxon>
        <taxon>Agaricineae</taxon>
        <taxon>Strophariaceae</taxon>
        <taxon>Hypholoma</taxon>
    </lineage>
</organism>
<dbReference type="InterPro" id="IPR020578">
    <property type="entry name" value="Aminotrans_V_PyrdxlP_BS"/>
</dbReference>
<dbReference type="EC" id="2.6.1.44" evidence="3"/>
<dbReference type="InterPro" id="IPR015421">
    <property type="entry name" value="PyrdxlP-dep_Trfase_major"/>
</dbReference>
<accession>A0A0D2MP97</accession>
<dbReference type="InterPro" id="IPR015424">
    <property type="entry name" value="PyrdxlP-dep_Trfase"/>
</dbReference>
<evidence type="ECO:0000256" key="4">
    <source>
        <dbReference type="ARBA" id="ARBA00022576"/>
    </source>
</evidence>
<evidence type="ECO:0000256" key="1">
    <source>
        <dbReference type="ARBA" id="ARBA00001933"/>
    </source>
</evidence>
<comment type="cofactor">
    <cofactor evidence="1 8 10">
        <name>pyridoxal 5'-phosphate</name>
        <dbReference type="ChEBI" id="CHEBI:597326"/>
    </cofactor>
</comment>
<name>A0A0D2MP97_HYPSF</name>
<evidence type="ECO:0000256" key="6">
    <source>
        <dbReference type="ARBA" id="ARBA00022898"/>
    </source>
</evidence>
<dbReference type="InterPro" id="IPR024169">
    <property type="entry name" value="SP_NH2Trfase/AEP_transaminase"/>
</dbReference>
<keyword evidence="5" id="KW-0808">Transferase</keyword>
<reference evidence="13" key="1">
    <citation type="submission" date="2014-04" db="EMBL/GenBank/DDBJ databases">
        <title>Evolutionary Origins and Diversification of the Mycorrhizal Mutualists.</title>
        <authorList>
            <consortium name="DOE Joint Genome Institute"/>
            <consortium name="Mycorrhizal Genomics Consortium"/>
            <person name="Kohler A."/>
            <person name="Kuo A."/>
            <person name="Nagy L.G."/>
            <person name="Floudas D."/>
            <person name="Copeland A."/>
            <person name="Barry K.W."/>
            <person name="Cichocki N."/>
            <person name="Veneault-Fourrey C."/>
            <person name="LaButti K."/>
            <person name="Lindquist E.A."/>
            <person name="Lipzen A."/>
            <person name="Lundell T."/>
            <person name="Morin E."/>
            <person name="Murat C."/>
            <person name="Riley R."/>
            <person name="Ohm R."/>
            <person name="Sun H."/>
            <person name="Tunlid A."/>
            <person name="Henrissat B."/>
            <person name="Grigoriev I.V."/>
            <person name="Hibbett D.S."/>
            <person name="Martin F."/>
        </authorList>
    </citation>
    <scope>NUCLEOTIDE SEQUENCE [LARGE SCALE GENOMIC DNA]</scope>
    <source>
        <strain evidence="13">FD-334 SS-4</strain>
    </source>
</reference>
<dbReference type="Proteomes" id="UP000054270">
    <property type="component" value="Unassembled WGS sequence"/>
</dbReference>
<sequence length="359" mass="37340">MTREVVHTTAGSAVFLLAGSGTLGWDQVGANLVEPGDRVLVVQTGYFGEGFRECLETYGARTTTLAAPLGGTVSPAELEAGLLSARRKGDGRAYKLVTITHVDTSTGVRADARALAEVVRRVSPGTLVVLDAVCSLASEELRMDDWGVDVVLSASQKGLGAPPGLSVLLAGERALAVWEGRKARGVKSGGFYSSWEKWLPVMRAYDTNTPAYFGTPAVSLVRAYHASLAEITRGSISLPARLALHATASKRVSAAAARLGLHPLCTDPRAQAYGMTALWVPESLGPTGAGALLAAMSRKGVVLAGGLVAAVKGRYVRIGHMGWSVVGEGGKDVDLVIKALGEAVGEVREAVEGKGLARL</sequence>
<dbReference type="Gene3D" id="3.40.640.10">
    <property type="entry name" value="Type I PLP-dependent aspartate aminotransferase-like (Major domain)"/>
    <property type="match status" value="1"/>
</dbReference>
<feature type="domain" description="Aminotransferase class V" evidence="11">
    <location>
        <begin position="24"/>
        <end position="191"/>
    </location>
</feature>